<gene>
    <name evidence="2" type="ORF">PCOR1329_LOCUS22555</name>
</gene>
<sequence length="340" mass="35932">MGRSTQALLAENPQICYALLHAECLAGMVASPVRTKDIQNRRAICCRTLPTPKPSALTKGPAARGGARAAAAAGAPRLPALPRTLLDAPRLAASPCRAAAGAARRGGSPAACGGGPALAPHSAGSVGGWRRTLSHRGNLVCAVEAETLWAVRVLRGASRPNGRLDPRGRGALGWPPGGTNMDLLWAWLRALQENSTPGRPGLRVDPRMAEKAAVRNTDPGRLVGAMNVGHSFKIPWPWDPARPTGDGPGEELGLDRYVKAHGRRPRRGARPRQVRQGSSRGLVRPAGRSEAAAAGERDAEARARWYFQRRGRIIMPEAGPLESPTQTPSSHEKITTGGFS</sequence>
<accession>A0ABN9RS61</accession>
<organism evidence="2 3">
    <name type="scientific">Prorocentrum cordatum</name>
    <dbReference type="NCBI Taxonomy" id="2364126"/>
    <lineage>
        <taxon>Eukaryota</taxon>
        <taxon>Sar</taxon>
        <taxon>Alveolata</taxon>
        <taxon>Dinophyceae</taxon>
        <taxon>Prorocentrales</taxon>
        <taxon>Prorocentraceae</taxon>
        <taxon>Prorocentrum</taxon>
    </lineage>
</organism>
<comment type="caution">
    <text evidence="2">The sequence shown here is derived from an EMBL/GenBank/DDBJ whole genome shotgun (WGS) entry which is preliminary data.</text>
</comment>
<proteinExistence type="predicted"/>
<feature type="region of interest" description="Disordered" evidence="1">
    <location>
        <begin position="260"/>
        <end position="300"/>
    </location>
</feature>
<feature type="region of interest" description="Disordered" evidence="1">
    <location>
        <begin position="316"/>
        <end position="340"/>
    </location>
</feature>
<evidence type="ECO:0000313" key="2">
    <source>
        <dbReference type="EMBL" id="CAK0821154.1"/>
    </source>
</evidence>
<reference evidence="2" key="1">
    <citation type="submission" date="2023-10" db="EMBL/GenBank/DDBJ databases">
        <authorList>
            <person name="Chen Y."/>
            <person name="Shah S."/>
            <person name="Dougan E. K."/>
            <person name="Thang M."/>
            <person name="Chan C."/>
        </authorList>
    </citation>
    <scope>NUCLEOTIDE SEQUENCE [LARGE SCALE GENOMIC DNA]</scope>
</reference>
<evidence type="ECO:0000313" key="3">
    <source>
        <dbReference type="Proteomes" id="UP001189429"/>
    </source>
</evidence>
<dbReference type="Proteomes" id="UP001189429">
    <property type="component" value="Unassembled WGS sequence"/>
</dbReference>
<keyword evidence="3" id="KW-1185">Reference proteome</keyword>
<name>A0ABN9RS61_9DINO</name>
<evidence type="ECO:0000256" key="1">
    <source>
        <dbReference type="SAM" id="MobiDB-lite"/>
    </source>
</evidence>
<feature type="compositionally biased region" description="Basic residues" evidence="1">
    <location>
        <begin position="260"/>
        <end position="273"/>
    </location>
</feature>
<dbReference type="EMBL" id="CAUYUJ010007557">
    <property type="protein sequence ID" value="CAK0821154.1"/>
    <property type="molecule type" value="Genomic_DNA"/>
</dbReference>
<protein>
    <submittedName>
        <fullName evidence="2">Uncharacterized protein</fullName>
    </submittedName>
</protein>
<feature type="compositionally biased region" description="Low complexity" evidence="1">
    <location>
        <begin position="284"/>
        <end position="294"/>
    </location>
</feature>